<keyword evidence="3" id="KW-1185">Reference proteome</keyword>
<accession>A0ABQ4JJ07</accession>
<feature type="domain" description="Helix-turn-helix" evidence="1">
    <location>
        <begin position="28"/>
        <end position="72"/>
    </location>
</feature>
<proteinExistence type="predicted"/>
<dbReference type="RefSeq" id="WP_204036960.1">
    <property type="nucleotide sequence ID" value="NZ_BOPC01000073.1"/>
</dbReference>
<organism evidence="2 3">
    <name type="scientific">Micromonospora qiuiae</name>
    <dbReference type="NCBI Taxonomy" id="502268"/>
    <lineage>
        <taxon>Bacteria</taxon>
        <taxon>Bacillati</taxon>
        <taxon>Actinomycetota</taxon>
        <taxon>Actinomycetes</taxon>
        <taxon>Micromonosporales</taxon>
        <taxon>Micromonosporaceae</taxon>
        <taxon>Micromonospora</taxon>
    </lineage>
</organism>
<dbReference type="InterPro" id="IPR041657">
    <property type="entry name" value="HTH_17"/>
</dbReference>
<name>A0ABQ4JJ07_9ACTN</name>
<reference evidence="2 3" key="1">
    <citation type="submission" date="2021-01" db="EMBL/GenBank/DDBJ databases">
        <title>Whole genome shotgun sequence of Verrucosispora qiuiae NBRC 106684.</title>
        <authorList>
            <person name="Komaki H."/>
            <person name="Tamura T."/>
        </authorList>
    </citation>
    <scope>NUCLEOTIDE SEQUENCE [LARGE SCALE GENOMIC DNA]</scope>
    <source>
        <strain evidence="2 3">NBRC 106684</strain>
    </source>
</reference>
<dbReference type="Proteomes" id="UP000653076">
    <property type="component" value="Unassembled WGS sequence"/>
</dbReference>
<evidence type="ECO:0000259" key="1">
    <source>
        <dbReference type="Pfam" id="PF12728"/>
    </source>
</evidence>
<evidence type="ECO:0000313" key="3">
    <source>
        <dbReference type="Proteomes" id="UP000653076"/>
    </source>
</evidence>
<evidence type="ECO:0000313" key="2">
    <source>
        <dbReference type="EMBL" id="GIJ29499.1"/>
    </source>
</evidence>
<comment type="caution">
    <text evidence="2">The sequence shown here is derived from an EMBL/GenBank/DDBJ whole genome shotgun (WGS) entry which is preliminary data.</text>
</comment>
<protein>
    <recommendedName>
        <fullName evidence="1">Helix-turn-helix domain-containing protein</fullName>
    </recommendedName>
</protein>
<sequence>MTTSTATTPQPQVWTEQAVRALGMTTDIETAGEILGIGRTEAYELAKTNEFPVKILRIGRRYLVSVPALLKLLDVD</sequence>
<gene>
    <name evidence="2" type="ORF">Vqi01_46610</name>
</gene>
<dbReference type="Pfam" id="PF12728">
    <property type="entry name" value="HTH_17"/>
    <property type="match status" value="1"/>
</dbReference>
<dbReference type="EMBL" id="BOPC01000073">
    <property type="protein sequence ID" value="GIJ29499.1"/>
    <property type="molecule type" value="Genomic_DNA"/>
</dbReference>